<accession>A0A848D6H2</accession>
<dbReference type="AlphaFoldDB" id="A0A848D6H2"/>
<protein>
    <submittedName>
        <fullName evidence="1">Uncharacterized protein</fullName>
    </submittedName>
</protein>
<organism evidence="1 2">
    <name type="scientific">Bifidobacterium boum</name>
    <dbReference type="NCBI Taxonomy" id="78343"/>
    <lineage>
        <taxon>Bacteria</taxon>
        <taxon>Bacillati</taxon>
        <taxon>Actinomycetota</taxon>
        <taxon>Actinomycetes</taxon>
        <taxon>Bifidobacteriales</taxon>
        <taxon>Bifidobacteriaceae</taxon>
        <taxon>Bifidobacterium</taxon>
    </lineage>
</organism>
<sequence length="48" mass="5249">MHGIFQIDHERVKDNGGRLIEKGLADLADGTELKSLHECSSKNTVIAT</sequence>
<name>A0A848D6H2_9BIFI</name>
<dbReference type="RefSeq" id="WP_168973260.1">
    <property type="nucleotide sequence ID" value="NZ_JABAGJ010000003.1"/>
</dbReference>
<proteinExistence type="predicted"/>
<gene>
    <name evidence="1" type="ORF">HF843_02355</name>
</gene>
<reference evidence="1 2" key="1">
    <citation type="submission" date="2020-04" db="EMBL/GenBank/DDBJ databases">
        <authorList>
            <person name="Hitch T.C.A."/>
            <person name="Wylensek D."/>
            <person name="Clavel T."/>
        </authorList>
    </citation>
    <scope>NUCLEOTIDE SEQUENCE [LARGE SCALE GENOMIC DNA]</scope>
    <source>
        <strain evidence="1 2">WCA-130-P53-4B</strain>
    </source>
</reference>
<dbReference type="Proteomes" id="UP000583419">
    <property type="component" value="Unassembled WGS sequence"/>
</dbReference>
<dbReference type="EMBL" id="JABAGJ010000003">
    <property type="protein sequence ID" value="NMF02033.1"/>
    <property type="molecule type" value="Genomic_DNA"/>
</dbReference>
<evidence type="ECO:0000313" key="1">
    <source>
        <dbReference type="EMBL" id="NMF02033.1"/>
    </source>
</evidence>
<evidence type="ECO:0000313" key="2">
    <source>
        <dbReference type="Proteomes" id="UP000583419"/>
    </source>
</evidence>
<comment type="caution">
    <text evidence="1">The sequence shown here is derived from an EMBL/GenBank/DDBJ whole genome shotgun (WGS) entry which is preliminary data.</text>
</comment>